<comment type="caution">
    <text evidence="9">The sequence shown here is derived from an EMBL/GenBank/DDBJ whole genome shotgun (WGS) entry which is preliminary data.</text>
</comment>
<feature type="transmembrane region" description="Helical" evidence="8">
    <location>
        <begin position="540"/>
        <end position="564"/>
    </location>
</feature>
<sequence length="803" mass="88408">MAPCCCPRGAKRLIDEDQDGPRTYDERHCTDTLCLLVFTLAMVFFAFLGAVSFEMSDVRSLSFARDHLGRRCGVGELSKLPKVHYPRLASDLLTQSELIRQPWRLQLFGICTATCPQRGDPPIRDAYGESVEWPVAVDTVDVLNRCVPIAEVSASSTVACAFPRCEEVPLVDVQCLTVPGHESEGLWAMRSPLQRIYCQRQLTILKHERYEVPSTGPLITSVAHAVGTLSAAAGNIMKAQSEVIVCGVGLALFLGSLWLVFLRFFARCTVWLLLACMALVQLFATLFCAFKANLLGDRAGDLQQQADSLLAASGFEESSASLFDQLHSSEEQSERSAFVWATCFLVVVSVLFVLLLGVLRRSIDTVIGIITQATRAFGAQPTLLVIPFASIAVILVLLGYGLVVLCLLASSTPTLDALATSTSRVEARLSAAIHHSTLRVVHSISSLTYPHEEEDEPADAAYEPTPSSASAALGHLVAGVDPEVMRAILCTYHLFGLLWLLSFAISWTAMSGAVSHWFFFRNDPTERTCAPVLCSLYRTLRFHLGSLAMGALCVAIVQLVRFVFELIVAQAKRFQEGSSLANVVIRCTRCCLWCLETCVRYVSAYAYIFVALSGDSFCVACKDTYRLVLDYPAQAFLIHLVQSLLFAVQSVLLPVACALTCYWMVATQSLVTFMTWIHPFARDASSHLDRVAQYVVDRSASLGIKFEYVGLPTEWLNEPFVAGTSVDTDPVWPAVAAFVLAFMVARNFGLVYECVVDTIYVCAMQDKEEYGAENMPEELRRCLGLEDQPEQDTEPEIARGRIK</sequence>
<gene>
    <name evidence="9" type="ORF">AB1Y20_018962</name>
</gene>
<dbReference type="GO" id="GO:0022857">
    <property type="term" value="F:transmembrane transporter activity"/>
    <property type="evidence" value="ECO:0007669"/>
    <property type="project" value="InterPro"/>
</dbReference>
<feature type="transmembrane region" description="Helical" evidence="8">
    <location>
        <begin position="384"/>
        <end position="408"/>
    </location>
</feature>
<accession>A0AB34JTM9</accession>
<dbReference type="GO" id="GO:0016020">
    <property type="term" value="C:membrane"/>
    <property type="evidence" value="ECO:0007669"/>
    <property type="project" value="UniProtKB-SubCell"/>
</dbReference>
<evidence type="ECO:0000256" key="5">
    <source>
        <dbReference type="ARBA" id="ARBA00023136"/>
    </source>
</evidence>
<keyword evidence="10" id="KW-1185">Reference proteome</keyword>
<evidence type="ECO:0000256" key="4">
    <source>
        <dbReference type="ARBA" id="ARBA00022989"/>
    </source>
</evidence>
<keyword evidence="3 8" id="KW-0812">Transmembrane</keyword>
<dbReference type="EMBL" id="JBGBPQ010000005">
    <property type="protein sequence ID" value="KAL1524050.1"/>
    <property type="molecule type" value="Genomic_DNA"/>
</dbReference>
<evidence type="ECO:0000256" key="2">
    <source>
        <dbReference type="ARBA" id="ARBA00007168"/>
    </source>
</evidence>
<keyword evidence="6" id="KW-0325">Glycoprotein</keyword>
<dbReference type="Pfam" id="PF04515">
    <property type="entry name" value="Choline_transpo"/>
    <property type="match status" value="1"/>
</dbReference>
<protein>
    <recommendedName>
        <fullName evidence="11">Choline transporter-like protein</fullName>
    </recommendedName>
</protein>
<feature type="transmembrane region" description="Helical" evidence="8">
    <location>
        <begin position="35"/>
        <end position="53"/>
    </location>
</feature>
<name>A0AB34JTM9_PRYPA</name>
<evidence type="ECO:0000313" key="10">
    <source>
        <dbReference type="Proteomes" id="UP001515480"/>
    </source>
</evidence>
<dbReference type="InterPro" id="IPR007603">
    <property type="entry name" value="Choline_transptr-like"/>
</dbReference>
<proteinExistence type="inferred from homology"/>
<evidence type="ECO:0000313" key="9">
    <source>
        <dbReference type="EMBL" id="KAL1524050.1"/>
    </source>
</evidence>
<dbReference type="AlphaFoldDB" id="A0AB34JTM9"/>
<feature type="transmembrane region" description="Helical" evidence="8">
    <location>
        <begin position="337"/>
        <end position="359"/>
    </location>
</feature>
<evidence type="ECO:0000256" key="1">
    <source>
        <dbReference type="ARBA" id="ARBA00004141"/>
    </source>
</evidence>
<dbReference type="PANTHER" id="PTHR12385:SF14">
    <property type="entry name" value="CHOLINE TRANSPORTER-LIKE 2"/>
    <property type="match status" value="1"/>
</dbReference>
<feature type="region of interest" description="Disordered" evidence="7">
    <location>
        <begin position="784"/>
        <end position="803"/>
    </location>
</feature>
<dbReference type="PANTHER" id="PTHR12385">
    <property type="entry name" value="CHOLINE TRANSPORTER-LIKE (SLC FAMILY 44)"/>
    <property type="match status" value="1"/>
</dbReference>
<keyword evidence="5 8" id="KW-0472">Membrane</keyword>
<feature type="transmembrane region" description="Helical" evidence="8">
    <location>
        <begin position="270"/>
        <end position="290"/>
    </location>
</feature>
<feature type="transmembrane region" description="Helical" evidence="8">
    <location>
        <begin position="644"/>
        <end position="665"/>
    </location>
</feature>
<evidence type="ECO:0008006" key="11">
    <source>
        <dbReference type="Google" id="ProtNLM"/>
    </source>
</evidence>
<organism evidence="9 10">
    <name type="scientific">Prymnesium parvum</name>
    <name type="common">Toxic golden alga</name>
    <dbReference type="NCBI Taxonomy" id="97485"/>
    <lineage>
        <taxon>Eukaryota</taxon>
        <taxon>Haptista</taxon>
        <taxon>Haptophyta</taxon>
        <taxon>Prymnesiophyceae</taxon>
        <taxon>Prymnesiales</taxon>
        <taxon>Prymnesiaceae</taxon>
        <taxon>Prymnesium</taxon>
    </lineage>
</organism>
<evidence type="ECO:0000256" key="8">
    <source>
        <dbReference type="SAM" id="Phobius"/>
    </source>
</evidence>
<feature type="transmembrane region" description="Helical" evidence="8">
    <location>
        <begin position="494"/>
        <end position="520"/>
    </location>
</feature>
<dbReference type="Proteomes" id="UP001515480">
    <property type="component" value="Unassembled WGS sequence"/>
</dbReference>
<feature type="transmembrane region" description="Helical" evidence="8">
    <location>
        <begin position="243"/>
        <end position="264"/>
    </location>
</feature>
<evidence type="ECO:0000256" key="3">
    <source>
        <dbReference type="ARBA" id="ARBA00022692"/>
    </source>
</evidence>
<keyword evidence="4 8" id="KW-1133">Transmembrane helix</keyword>
<comment type="subcellular location">
    <subcellularLocation>
        <location evidence="1">Membrane</location>
        <topology evidence="1">Multi-pass membrane protein</topology>
    </subcellularLocation>
</comment>
<evidence type="ECO:0000256" key="7">
    <source>
        <dbReference type="SAM" id="MobiDB-lite"/>
    </source>
</evidence>
<reference evidence="9 10" key="1">
    <citation type="journal article" date="2024" name="Science">
        <title>Giant polyketide synthase enzymes in the biosynthesis of giant marine polyether toxins.</title>
        <authorList>
            <person name="Fallon T.R."/>
            <person name="Shende V.V."/>
            <person name="Wierzbicki I.H."/>
            <person name="Pendleton A.L."/>
            <person name="Watervoot N.F."/>
            <person name="Auber R.P."/>
            <person name="Gonzalez D.J."/>
            <person name="Wisecaver J.H."/>
            <person name="Moore B.S."/>
        </authorList>
    </citation>
    <scope>NUCLEOTIDE SEQUENCE [LARGE SCALE GENOMIC DNA]</scope>
    <source>
        <strain evidence="9 10">12B1</strain>
    </source>
</reference>
<comment type="similarity">
    <text evidence="2">Belongs to the CTL (choline transporter-like) family.</text>
</comment>
<evidence type="ECO:0000256" key="6">
    <source>
        <dbReference type="ARBA" id="ARBA00023180"/>
    </source>
</evidence>